<dbReference type="PANTHER" id="PTHR24221:SF654">
    <property type="entry name" value="ATP-BINDING CASSETTE SUB-FAMILY B MEMBER 6"/>
    <property type="match status" value="1"/>
</dbReference>
<feature type="transmembrane region" description="Helical" evidence="7">
    <location>
        <begin position="26"/>
        <end position="43"/>
    </location>
</feature>
<name>A0ABU5T704_9MICC</name>
<keyword evidence="3" id="KW-0547">Nucleotide-binding</keyword>
<evidence type="ECO:0000259" key="9">
    <source>
        <dbReference type="PROSITE" id="PS50929"/>
    </source>
</evidence>
<comment type="subcellular location">
    <subcellularLocation>
        <location evidence="1">Cell membrane</location>
        <topology evidence="1">Multi-pass membrane protein</topology>
    </subcellularLocation>
</comment>
<keyword evidence="5 7" id="KW-1133">Transmembrane helix</keyword>
<dbReference type="Pfam" id="PF00664">
    <property type="entry name" value="ABC_membrane"/>
    <property type="match status" value="1"/>
</dbReference>
<dbReference type="InterPro" id="IPR003593">
    <property type="entry name" value="AAA+_ATPase"/>
</dbReference>
<keyword evidence="6 7" id="KW-0472">Membrane</keyword>
<evidence type="ECO:0000256" key="6">
    <source>
        <dbReference type="ARBA" id="ARBA00023136"/>
    </source>
</evidence>
<dbReference type="PROSITE" id="PS00211">
    <property type="entry name" value="ABC_TRANSPORTER_1"/>
    <property type="match status" value="1"/>
</dbReference>
<comment type="caution">
    <text evidence="10">The sequence shown here is derived from an EMBL/GenBank/DDBJ whole genome shotgun (WGS) entry which is preliminary data.</text>
</comment>
<dbReference type="InterPro" id="IPR003439">
    <property type="entry name" value="ABC_transporter-like_ATP-bd"/>
</dbReference>
<dbReference type="Pfam" id="PF00005">
    <property type="entry name" value="ABC_tran"/>
    <property type="match status" value="1"/>
</dbReference>
<evidence type="ECO:0000256" key="2">
    <source>
        <dbReference type="ARBA" id="ARBA00022692"/>
    </source>
</evidence>
<dbReference type="SUPFAM" id="SSF52540">
    <property type="entry name" value="P-loop containing nucleoside triphosphate hydrolases"/>
    <property type="match status" value="1"/>
</dbReference>
<dbReference type="InterPro" id="IPR011527">
    <property type="entry name" value="ABC1_TM_dom"/>
</dbReference>
<dbReference type="SUPFAM" id="SSF90123">
    <property type="entry name" value="ABC transporter transmembrane region"/>
    <property type="match status" value="1"/>
</dbReference>
<sequence length="592" mass="63780">MEEIPLDPGHPLGSLAALLKPHRARLLLSVLVFAVKDCPLWLLPLVTSAAVDIVVKRGAPSSLGWLSLAAVALLLQNYPMHLLFTRLFMGSVRSVGARLRNLLARRLQVLSMDYHARSSASVTQSKIVRDVENIELMLSQAGSPALSAFFVFAGAIVTTAVSVPQFLPVFALSVPCGVAVWWLMRRGVRRRNEEFRRDLEAFSARVGEMAALIPVTRAHGLEEVAVGRVREAADRVRERGVSLDMLNGRFGAASWVTMQILSVGCLLVAAALALLGLAPMTPGQVVLLSTYFSALTGAVTTVLSLVPLVTRGAESIRSAAEIMQDPDLERNDGKLAAGPISGRIELRRISASYPGAEKAALVDVSLAVEPGQTVAFVGPSGSGKSTLMNTILGFVRPRSGRVILDGRDLAEYDLRTVRRQISVVPQESVLFAGTVFENVTYGLGSMGHDRVRQALADANALDFVEALPEGWDTMLGERGAKLSGGQRQRLSLARALIRDPRILILDEATSALDSESESHIQAALEGLRRSRTTLVVAHRLSTVRGADRIVVMERGRVAEEGTHSELLALGGRYARAWNLQQGGVRQKAPGET</sequence>
<feature type="transmembrane region" description="Helical" evidence="7">
    <location>
        <begin position="166"/>
        <end position="184"/>
    </location>
</feature>
<evidence type="ECO:0000256" key="3">
    <source>
        <dbReference type="ARBA" id="ARBA00022741"/>
    </source>
</evidence>
<dbReference type="InterPro" id="IPR036640">
    <property type="entry name" value="ABC1_TM_sf"/>
</dbReference>
<evidence type="ECO:0000256" key="1">
    <source>
        <dbReference type="ARBA" id="ARBA00004651"/>
    </source>
</evidence>
<dbReference type="RefSeq" id="WP_323279101.1">
    <property type="nucleotide sequence ID" value="NZ_JAYGGQ010000007.1"/>
</dbReference>
<reference evidence="10 11" key="1">
    <citation type="submission" date="2023-12" db="EMBL/GenBank/DDBJ databases">
        <title>Sinomonas terricola sp. nov, isolated from litchi orchard soil in Guangdong, PR China.</title>
        <authorList>
            <person name="Jiaxin W."/>
            <person name="Yang Z."/>
            <person name="Honghui Z."/>
        </authorList>
    </citation>
    <scope>NUCLEOTIDE SEQUENCE [LARGE SCALE GENOMIC DNA]</scope>
    <source>
        <strain evidence="10 11">JGH33</strain>
    </source>
</reference>
<evidence type="ECO:0000313" key="11">
    <source>
        <dbReference type="Proteomes" id="UP001304769"/>
    </source>
</evidence>
<evidence type="ECO:0000256" key="5">
    <source>
        <dbReference type="ARBA" id="ARBA00022989"/>
    </source>
</evidence>
<dbReference type="InterPro" id="IPR017871">
    <property type="entry name" value="ABC_transporter-like_CS"/>
</dbReference>
<feature type="transmembrane region" description="Helical" evidence="7">
    <location>
        <begin position="136"/>
        <end position="160"/>
    </location>
</feature>
<protein>
    <submittedName>
        <fullName evidence="10">ABC transporter ATP-binding protein</fullName>
    </submittedName>
</protein>
<accession>A0ABU5T704</accession>
<keyword evidence="2 7" id="KW-0812">Transmembrane</keyword>
<dbReference type="Gene3D" id="1.20.1560.10">
    <property type="entry name" value="ABC transporter type 1, transmembrane domain"/>
    <property type="match status" value="1"/>
</dbReference>
<dbReference type="Proteomes" id="UP001304769">
    <property type="component" value="Unassembled WGS sequence"/>
</dbReference>
<dbReference type="PROSITE" id="PS50893">
    <property type="entry name" value="ABC_TRANSPORTER_2"/>
    <property type="match status" value="1"/>
</dbReference>
<feature type="transmembrane region" description="Helical" evidence="7">
    <location>
        <begin position="255"/>
        <end position="278"/>
    </location>
</feature>
<evidence type="ECO:0000313" key="10">
    <source>
        <dbReference type="EMBL" id="MEA5455246.1"/>
    </source>
</evidence>
<evidence type="ECO:0000259" key="8">
    <source>
        <dbReference type="PROSITE" id="PS50893"/>
    </source>
</evidence>
<evidence type="ECO:0000256" key="4">
    <source>
        <dbReference type="ARBA" id="ARBA00022840"/>
    </source>
</evidence>
<dbReference type="PROSITE" id="PS50929">
    <property type="entry name" value="ABC_TM1F"/>
    <property type="match status" value="1"/>
</dbReference>
<organism evidence="10 11">
    <name type="scientific">Sinomonas terricola</name>
    <dbReference type="NCBI Taxonomy" id="3110330"/>
    <lineage>
        <taxon>Bacteria</taxon>
        <taxon>Bacillati</taxon>
        <taxon>Actinomycetota</taxon>
        <taxon>Actinomycetes</taxon>
        <taxon>Micrococcales</taxon>
        <taxon>Micrococcaceae</taxon>
        <taxon>Sinomonas</taxon>
    </lineage>
</organism>
<dbReference type="PANTHER" id="PTHR24221">
    <property type="entry name" value="ATP-BINDING CASSETTE SUB-FAMILY B"/>
    <property type="match status" value="1"/>
</dbReference>
<evidence type="ECO:0000256" key="7">
    <source>
        <dbReference type="SAM" id="Phobius"/>
    </source>
</evidence>
<gene>
    <name evidence="10" type="ORF">SPF06_10980</name>
</gene>
<feature type="transmembrane region" description="Helical" evidence="7">
    <location>
        <begin position="63"/>
        <end position="84"/>
    </location>
</feature>
<feature type="domain" description="ABC transmembrane type-1" evidence="9">
    <location>
        <begin position="42"/>
        <end position="311"/>
    </location>
</feature>
<dbReference type="InterPro" id="IPR039421">
    <property type="entry name" value="Type_1_exporter"/>
</dbReference>
<keyword evidence="11" id="KW-1185">Reference proteome</keyword>
<proteinExistence type="predicted"/>
<feature type="transmembrane region" description="Helical" evidence="7">
    <location>
        <begin position="290"/>
        <end position="309"/>
    </location>
</feature>
<dbReference type="InterPro" id="IPR027417">
    <property type="entry name" value="P-loop_NTPase"/>
</dbReference>
<keyword evidence="4 10" id="KW-0067">ATP-binding</keyword>
<dbReference type="EMBL" id="JAYGGQ010000007">
    <property type="protein sequence ID" value="MEA5455246.1"/>
    <property type="molecule type" value="Genomic_DNA"/>
</dbReference>
<dbReference type="Gene3D" id="3.40.50.300">
    <property type="entry name" value="P-loop containing nucleotide triphosphate hydrolases"/>
    <property type="match status" value="1"/>
</dbReference>
<dbReference type="SMART" id="SM00382">
    <property type="entry name" value="AAA"/>
    <property type="match status" value="1"/>
</dbReference>
<dbReference type="GO" id="GO:0005524">
    <property type="term" value="F:ATP binding"/>
    <property type="evidence" value="ECO:0007669"/>
    <property type="project" value="UniProtKB-KW"/>
</dbReference>
<feature type="domain" description="ABC transporter" evidence="8">
    <location>
        <begin position="344"/>
        <end position="579"/>
    </location>
</feature>